<evidence type="ECO:0000313" key="1">
    <source>
        <dbReference type="EMBL" id="TDP33017.1"/>
    </source>
</evidence>
<keyword evidence="2" id="KW-1185">Reference proteome</keyword>
<name>A0A4R6P5Q6_NOCIG</name>
<evidence type="ECO:0000313" key="2">
    <source>
        <dbReference type="Proteomes" id="UP000295087"/>
    </source>
</evidence>
<gene>
    <name evidence="1" type="ORF">DFR75_105255</name>
</gene>
<dbReference type="EMBL" id="SNXK01000005">
    <property type="protein sequence ID" value="TDP33017.1"/>
    <property type="molecule type" value="Genomic_DNA"/>
</dbReference>
<protein>
    <submittedName>
        <fullName evidence="1">Uncharacterized protein</fullName>
    </submittedName>
</protein>
<sequence length="163" mass="17032">MRRTAPTRAAEAGGRPDSIKAAVTLSTASAIRSPVGTAVIARGMRLVPCGFSGDDGVVQRTVFGAGIHRPGEVAADPATDRGTDPLREGLGAAFRALLDRFGDAVGHVLQQPQPDHNAERGRVEAHLTCRLQSGQIDRESVGECGGGGFEVGHVVAGFVRRRE</sequence>
<accession>A0A4R6P5Q6</accession>
<dbReference type="AlphaFoldDB" id="A0A4R6P5Q6"/>
<reference evidence="1 2" key="1">
    <citation type="submission" date="2019-03" db="EMBL/GenBank/DDBJ databases">
        <title>Genomic Encyclopedia of Type Strains, Phase IV (KMG-IV): sequencing the most valuable type-strain genomes for metagenomic binning, comparative biology and taxonomic classification.</title>
        <authorList>
            <person name="Goeker M."/>
        </authorList>
    </citation>
    <scope>NUCLEOTIDE SEQUENCE [LARGE SCALE GENOMIC DNA]</scope>
    <source>
        <strain evidence="1 2">DSM 44496</strain>
    </source>
</reference>
<dbReference type="Proteomes" id="UP000295087">
    <property type="component" value="Unassembled WGS sequence"/>
</dbReference>
<comment type="caution">
    <text evidence="1">The sequence shown here is derived from an EMBL/GenBank/DDBJ whole genome shotgun (WGS) entry which is preliminary data.</text>
</comment>
<proteinExistence type="predicted"/>
<organism evidence="1 2">
    <name type="scientific">Nocardia ignorata</name>
    <dbReference type="NCBI Taxonomy" id="145285"/>
    <lineage>
        <taxon>Bacteria</taxon>
        <taxon>Bacillati</taxon>
        <taxon>Actinomycetota</taxon>
        <taxon>Actinomycetes</taxon>
        <taxon>Mycobacteriales</taxon>
        <taxon>Nocardiaceae</taxon>
        <taxon>Nocardia</taxon>
    </lineage>
</organism>